<reference evidence="2 3" key="1">
    <citation type="submission" date="2021-06" db="EMBL/GenBank/DDBJ databases">
        <title>Halomicroarcula sp. a new haloarchaeum isolated from saline soil.</title>
        <authorList>
            <person name="Duran-Viseras A."/>
            <person name="Sanchez-Porro C."/>
            <person name="Ventosa A."/>
        </authorList>
    </citation>
    <scope>NUCLEOTIDE SEQUENCE [LARGE SCALE GENOMIC DNA]</scope>
    <source>
        <strain evidence="2 3">F27</strain>
    </source>
</reference>
<sequence length="126" mass="14190">MSDDHDRIAVDFDNTLSAGERGYVDEEPEEPDEEMVQWVNERYAEGDTIIVWTARPWEAAARTVARLTEWGVDWHGIRMEKGNADVYVDDKGAVPSEELLEDGYDGDGEVDGDEQKDGRHDDASDS</sequence>
<dbReference type="SUPFAM" id="SSF56784">
    <property type="entry name" value="HAD-like"/>
    <property type="match status" value="1"/>
</dbReference>
<dbReference type="EMBL" id="RKLT01000002">
    <property type="protein sequence ID" value="MBX0295024.1"/>
    <property type="molecule type" value="Genomic_DNA"/>
</dbReference>
<proteinExistence type="predicted"/>
<evidence type="ECO:0000313" key="2">
    <source>
        <dbReference type="EMBL" id="MBX0295024.1"/>
    </source>
</evidence>
<feature type="region of interest" description="Disordered" evidence="1">
    <location>
        <begin position="98"/>
        <end position="126"/>
    </location>
</feature>
<keyword evidence="3" id="KW-1185">Reference proteome</keyword>
<feature type="compositionally biased region" description="Basic and acidic residues" evidence="1">
    <location>
        <begin position="113"/>
        <end position="126"/>
    </location>
</feature>
<dbReference type="InterPro" id="IPR023214">
    <property type="entry name" value="HAD_sf"/>
</dbReference>
<evidence type="ECO:0000313" key="3">
    <source>
        <dbReference type="Proteomes" id="UP001430455"/>
    </source>
</evidence>
<protein>
    <recommendedName>
        <fullName evidence="4">Capsular biosynthesis protein</fullName>
    </recommendedName>
</protein>
<accession>A0AAW4PAX8</accession>
<dbReference type="Proteomes" id="UP001430455">
    <property type="component" value="Unassembled WGS sequence"/>
</dbReference>
<organism evidence="2 3">
    <name type="scientific">Haloarcula nitratireducens</name>
    <dbReference type="NCBI Taxonomy" id="2487749"/>
    <lineage>
        <taxon>Archaea</taxon>
        <taxon>Methanobacteriati</taxon>
        <taxon>Methanobacteriota</taxon>
        <taxon>Stenosarchaea group</taxon>
        <taxon>Halobacteria</taxon>
        <taxon>Halobacteriales</taxon>
        <taxon>Haloarculaceae</taxon>
        <taxon>Haloarcula</taxon>
    </lineage>
</organism>
<evidence type="ECO:0000256" key="1">
    <source>
        <dbReference type="SAM" id="MobiDB-lite"/>
    </source>
</evidence>
<name>A0AAW4PAX8_9EURY</name>
<evidence type="ECO:0008006" key="4">
    <source>
        <dbReference type="Google" id="ProtNLM"/>
    </source>
</evidence>
<gene>
    <name evidence="2" type="ORF">EGH23_09060</name>
</gene>
<feature type="compositionally biased region" description="Acidic residues" evidence="1">
    <location>
        <begin position="98"/>
        <end position="112"/>
    </location>
</feature>
<dbReference type="RefSeq" id="WP_220579672.1">
    <property type="nucleotide sequence ID" value="NZ_RKLT01000002.1"/>
</dbReference>
<dbReference type="AlphaFoldDB" id="A0AAW4PAX8"/>
<dbReference type="InterPro" id="IPR036412">
    <property type="entry name" value="HAD-like_sf"/>
</dbReference>
<dbReference type="Gene3D" id="3.40.50.1000">
    <property type="entry name" value="HAD superfamily/HAD-like"/>
    <property type="match status" value="1"/>
</dbReference>
<comment type="caution">
    <text evidence="2">The sequence shown here is derived from an EMBL/GenBank/DDBJ whole genome shotgun (WGS) entry which is preliminary data.</text>
</comment>